<dbReference type="Pfam" id="PF00006">
    <property type="entry name" value="ATP-synt_ab"/>
    <property type="match status" value="1"/>
</dbReference>
<evidence type="ECO:0000256" key="4">
    <source>
        <dbReference type="ARBA" id="ARBA00022475"/>
    </source>
</evidence>
<evidence type="ECO:0000259" key="13">
    <source>
        <dbReference type="PROSITE" id="PS50206"/>
    </source>
</evidence>
<dbReference type="PANTHER" id="PTHR15184">
    <property type="entry name" value="ATP SYNTHASE"/>
    <property type="match status" value="1"/>
</dbReference>
<dbReference type="SUPFAM" id="SSF52540">
    <property type="entry name" value="P-loop containing nucleoside triphosphate hydrolases"/>
    <property type="match status" value="1"/>
</dbReference>
<keyword evidence="3" id="KW-0813">Transport</keyword>
<evidence type="ECO:0000313" key="14">
    <source>
        <dbReference type="EMBL" id="CAG2155336.1"/>
    </source>
</evidence>
<dbReference type="PROSITE" id="PS00152">
    <property type="entry name" value="ATPASE_ALPHA_BETA"/>
    <property type="match status" value="1"/>
</dbReference>
<keyword evidence="10" id="KW-0472">Membrane</keyword>
<evidence type="ECO:0000256" key="1">
    <source>
        <dbReference type="ARBA" id="ARBA00004370"/>
    </source>
</evidence>
<dbReference type="Gene3D" id="2.40.10.170">
    <property type="match status" value="1"/>
</dbReference>
<evidence type="ECO:0000256" key="5">
    <source>
        <dbReference type="ARBA" id="ARBA00022741"/>
    </source>
</evidence>
<dbReference type="InterPro" id="IPR004100">
    <property type="entry name" value="ATPase_F1/V1/A1_a/bsu_N"/>
</dbReference>
<dbReference type="Pfam" id="PF22919">
    <property type="entry name" value="ATP-synt_VA_C"/>
    <property type="match status" value="1"/>
</dbReference>
<evidence type="ECO:0000256" key="2">
    <source>
        <dbReference type="ARBA" id="ARBA00008936"/>
    </source>
</evidence>
<dbReference type="PANTHER" id="PTHR15184:SF71">
    <property type="entry name" value="ATP SYNTHASE SUBUNIT BETA, MITOCHONDRIAL"/>
    <property type="match status" value="1"/>
</dbReference>
<dbReference type="NCBIfam" id="TIGR01039">
    <property type="entry name" value="atpD"/>
    <property type="match status" value="1"/>
</dbReference>
<protein>
    <submittedName>
        <fullName evidence="14">ATP synthase subunit beta</fullName>
    </submittedName>
</protein>
<keyword evidence="11" id="KW-0139">CF(1)</keyword>
<comment type="subcellular location">
    <subcellularLocation>
        <location evidence="1">Membrane</location>
    </subcellularLocation>
</comment>
<gene>
    <name evidence="14" type="primary">atpD</name>
    <name evidence="14" type="ORF">LMG26411_04894</name>
</gene>
<sequence>MALDNDGPESGMTIPPAYRVLAVHGPVVDVRGTPLPQLSHVLTARFDARELVMVVAQHISENIVRAIALHGTEGLARGMAVADTGAPLSVPAGPATLGRLMDVLGNPLDGGPPLSDAPRRPVMTAPPPLSQTLPAEHILPTGIKAIDLLCPFVRGGKTGVFGGAGVGKTVLMMEFMHAVGSLYRGASVFAGVGERIREGHELWHDMREAGVMERTVMVFGQMDETPGVRFHTGFTALACAEALREAGHSEVLFLMDNLFRFVQAGTEISGLLGRMPSSVGYQPTLQTEVATLEERVLSTAQGAITAVQAVYVPADDMSDPSITAIQAHLDAIVVLAREQAARGIYPAVDPLASSSRLMDARLVGQHHHRVSAAVREHLARYKELEDIIAMLGIDELSQDDRRIVTRARRLQRYLTQPFQVVADHTGMPGVTVPLETMLGDCERFLDGAYDALTEQACYMRGAMPS</sequence>
<dbReference type="InterPro" id="IPR020003">
    <property type="entry name" value="ATPase_a/bsu_AS"/>
</dbReference>
<dbReference type="Proteomes" id="UP000672657">
    <property type="component" value="Unassembled WGS sequence"/>
</dbReference>
<dbReference type="Gene3D" id="1.10.1140.10">
    <property type="entry name" value="Bovine Mitochondrial F1-atpase, Atp Synthase Beta Chain, Chain D, domain 3"/>
    <property type="match status" value="1"/>
</dbReference>
<dbReference type="InterPro" id="IPR036121">
    <property type="entry name" value="ATPase_F1/V1/A1_a/bsu_N_sf"/>
</dbReference>
<keyword evidence="5" id="KW-0547">Nucleotide-binding</keyword>
<organism evidence="14 15">
    <name type="scientific">Cupriavidus numazuensis</name>
    <dbReference type="NCBI Taxonomy" id="221992"/>
    <lineage>
        <taxon>Bacteria</taxon>
        <taxon>Pseudomonadati</taxon>
        <taxon>Pseudomonadota</taxon>
        <taxon>Betaproteobacteria</taxon>
        <taxon>Burkholderiales</taxon>
        <taxon>Burkholderiaceae</taxon>
        <taxon>Cupriavidus</taxon>
    </lineage>
</organism>
<dbReference type="PROSITE" id="PS50206">
    <property type="entry name" value="RHODANESE_3"/>
    <property type="match status" value="1"/>
</dbReference>
<evidence type="ECO:0000256" key="12">
    <source>
        <dbReference type="ARBA" id="ARBA00023310"/>
    </source>
</evidence>
<evidence type="ECO:0000313" key="15">
    <source>
        <dbReference type="Proteomes" id="UP000672657"/>
    </source>
</evidence>
<keyword evidence="9" id="KW-0406">Ion transport</keyword>
<dbReference type="InterPro" id="IPR000194">
    <property type="entry name" value="ATPase_F1/V1/A1_a/bsu_nucl-bd"/>
</dbReference>
<dbReference type="InterPro" id="IPR050053">
    <property type="entry name" value="ATPase_alpha/beta_chains"/>
</dbReference>
<dbReference type="InterPro" id="IPR001763">
    <property type="entry name" value="Rhodanese-like_dom"/>
</dbReference>
<dbReference type="InterPro" id="IPR055190">
    <property type="entry name" value="ATP-synt_VA_C"/>
</dbReference>
<dbReference type="EMBL" id="CAJPVI010000033">
    <property type="protein sequence ID" value="CAG2155336.1"/>
    <property type="molecule type" value="Genomic_DNA"/>
</dbReference>
<dbReference type="SUPFAM" id="SSF50615">
    <property type="entry name" value="N-terminal domain of alpha and beta subunits of F1 ATP synthase"/>
    <property type="match status" value="1"/>
</dbReference>
<dbReference type="CDD" id="cd18115">
    <property type="entry name" value="ATP-synt_F1_beta_N"/>
    <property type="match status" value="1"/>
</dbReference>
<keyword evidence="6" id="KW-0375">Hydrogen ion transport</keyword>
<evidence type="ECO:0000256" key="3">
    <source>
        <dbReference type="ARBA" id="ARBA00022448"/>
    </source>
</evidence>
<accession>A0ABM8TNA5</accession>
<keyword evidence="7" id="KW-0067">ATP-binding</keyword>
<feature type="domain" description="Rhodanese" evidence="13">
    <location>
        <begin position="231"/>
        <end position="270"/>
    </location>
</feature>
<keyword evidence="12" id="KW-0066">ATP synthesis</keyword>
<name>A0ABM8TNA5_9BURK</name>
<proteinExistence type="inferred from homology"/>
<dbReference type="SMART" id="SM00382">
    <property type="entry name" value="AAA"/>
    <property type="match status" value="1"/>
</dbReference>
<evidence type="ECO:0000256" key="9">
    <source>
        <dbReference type="ARBA" id="ARBA00023065"/>
    </source>
</evidence>
<dbReference type="Gene3D" id="3.40.50.300">
    <property type="entry name" value="P-loop containing nucleotide triphosphate hydrolases"/>
    <property type="match status" value="1"/>
</dbReference>
<comment type="caution">
    <text evidence="14">The sequence shown here is derived from an EMBL/GenBank/DDBJ whole genome shotgun (WGS) entry which is preliminary data.</text>
</comment>
<keyword evidence="15" id="KW-1185">Reference proteome</keyword>
<evidence type="ECO:0000256" key="8">
    <source>
        <dbReference type="ARBA" id="ARBA00022967"/>
    </source>
</evidence>
<reference evidence="14 15" key="1">
    <citation type="submission" date="2021-03" db="EMBL/GenBank/DDBJ databases">
        <authorList>
            <person name="Peeters C."/>
        </authorList>
    </citation>
    <scope>NUCLEOTIDE SEQUENCE [LARGE SCALE GENOMIC DNA]</scope>
    <source>
        <strain evidence="14 15">LMG 26411</strain>
    </source>
</reference>
<dbReference type="InterPro" id="IPR005722">
    <property type="entry name" value="ATP_synth_F1_bsu"/>
</dbReference>
<keyword evidence="8" id="KW-1278">Translocase</keyword>
<dbReference type="InterPro" id="IPR003593">
    <property type="entry name" value="AAA+_ATPase"/>
</dbReference>
<dbReference type="SUPFAM" id="SSF47917">
    <property type="entry name" value="C-terminal domain of alpha and beta subunits of F1 ATP synthase"/>
    <property type="match status" value="1"/>
</dbReference>
<comment type="similarity">
    <text evidence="2">Belongs to the ATPase alpha/beta chains family.</text>
</comment>
<keyword evidence="4" id="KW-1003">Cell membrane</keyword>
<evidence type="ECO:0000256" key="10">
    <source>
        <dbReference type="ARBA" id="ARBA00023136"/>
    </source>
</evidence>
<dbReference type="InterPro" id="IPR027417">
    <property type="entry name" value="P-loop_NTPase"/>
</dbReference>
<dbReference type="InterPro" id="IPR024034">
    <property type="entry name" value="ATPase_F1/V1_b/a_C"/>
</dbReference>
<evidence type="ECO:0000256" key="11">
    <source>
        <dbReference type="ARBA" id="ARBA00023196"/>
    </source>
</evidence>
<evidence type="ECO:0000256" key="6">
    <source>
        <dbReference type="ARBA" id="ARBA00022781"/>
    </source>
</evidence>
<evidence type="ECO:0000256" key="7">
    <source>
        <dbReference type="ARBA" id="ARBA00022840"/>
    </source>
</evidence>
<dbReference type="Pfam" id="PF02874">
    <property type="entry name" value="ATP-synt_ab_N"/>
    <property type="match status" value="1"/>
</dbReference>